<dbReference type="OrthoDB" id="9797795at2"/>
<dbReference type="InterPro" id="IPR051199">
    <property type="entry name" value="LPS_LOS_Heptosyltrfase"/>
</dbReference>
<evidence type="ECO:0000313" key="4">
    <source>
        <dbReference type="EMBL" id="EEX76664.1"/>
    </source>
</evidence>
<dbReference type="CDD" id="cd03789">
    <property type="entry name" value="GT9_LPS_heptosyltransferase"/>
    <property type="match status" value="1"/>
</dbReference>
<dbReference type="STRING" id="546271.Selsp_2181"/>
<dbReference type="HOGENOM" id="CLU_038371_0_0_9"/>
<dbReference type="eggNOG" id="COG0859">
    <property type="taxonomic scope" value="Bacteria"/>
</dbReference>
<sequence>MDLSRARILIIRLSAIGDVLHATPVARALRRALPAAHIAWLASPPADELLTACPEIDELLVWDRRSFDRAVAHGRFLEAFRLLGKARALLVPRRFDIALDVQDLLLTGILARLSGAPRRIGVRERHEGAGFFMTEKAPKMAEPHKVRRYLASLAPLGIAHEDTRIALQLPVALTGFAAPFFAARSIAPDRPIVLVSLCTTWQSKEWPPERFCAALAALPEDVQIVFLGSGADRPVIDEAMKTLEVSWRGKAVSVAGETSLLETAALMKEATLLLCPDTGPLHIAAAVGLPTLSLWGPTRPTIYGPLHGRNFFIESPYPCAPCCKTRCPSGTNACMKAIEVQDVAKRLDEVLEMMQRDDV</sequence>
<evidence type="ECO:0000313" key="3">
    <source>
        <dbReference type="EMBL" id="AEC01127.1"/>
    </source>
</evidence>
<accession>C9LWY8</accession>
<evidence type="ECO:0000256" key="1">
    <source>
        <dbReference type="ARBA" id="ARBA00022676"/>
    </source>
</evidence>
<dbReference type="RefSeq" id="WP_006193306.1">
    <property type="nucleotide sequence ID" value="NC_015437.1"/>
</dbReference>
<reference evidence="4 5" key="1">
    <citation type="submission" date="2009-09" db="EMBL/GenBank/DDBJ databases">
        <authorList>
            <person name="Weinstock G."/>
            <person name="Sodergren E."/>
            <person name="Clifton S."/>
            <person name="Fulton L."/>
            <person name="Fulton B."/>
            <person name="Courtney L."/>
            <person name="Fronick C."/>
            <person name="Harrison M."/>
            <person name="Strong C."/>
            <person name="Farmer C."/>
            <person name="Delahaunty K."/>
            <person name="Markovic C."/>
            <person name="Hall O."/>
            <person name="Minx P."/>
            <person name="Tomlinson C."/>
            <person name="Mitreva M."/>
            <person name="Nelson J."/>
            <person name="Hou S."/>
            <person name="Wollam A."/>
            <person name="Pepin K.H."/>
            <person name="Johnson M."/>
            <person name="Bhonagiri V."/>
            <person name="Nash W.E."/>
            <person name="Warren W."/>
            <person name="Chinwalla A."/>
            <person name="Mardis E.R."/>
            <person name="Wilson R.K."/>
        </authorList>
    </citation>
    <scope>NUCLEOTIDE SEQUENCE [LARGE SCALE GENOMIC DNA]</scope>
    <source>
        <strain evidence="4">ATCC 35185</strain>
        <strain evidence="5">ATCC 35185 / DSM 20758 / VPI D19B-28</strain>
    </source>
</reference>
<dbReference type="AlphaFoldDB" id="C9LWY8"/>
<dbReference type="Proteomes" id="UP000003505">
    <property type="component" value="Unassembled WGS sequence"/>
</dbReference>
<evidence type="ECO:0000256" key="2">
    <source>
        <dbReference type="ARBA" id="ARBA00022679"/>
    </source>
</evidence>
<name>C9LWY8_SELS3</name>
<dbReference type="GO" id="GO:0008713">
    <property type="term" value="F:ADP-heptose-lipopolysaccharide heptosyltransferase activity"/>
    <property type="evidence" value="ECO:0007669"/>
    <property type="project" value="TreeGrafter"/>
</dbReference>
<dbReference type="GO" id="GO:0005829">
    <property type="term" value="C:cytosol"/>
    <property type="evidence" value="ECO:0007669"/>
    <property type="project" value="TreeGrafter"/>
</dbReference>
<keyword evidence="2 4" id="KW-0808">Transferase</keyword>
<dbReference type="EMBL" id="ACKP02000046">
    <property type="protein sequence ID" value="EEX76664.1"/>
    <property type="molecule type" value="Genomic_DNA"/>
</dbReference>
<reference evidence="3 6" key="2">
    <citation type="submission" date="2011-04" db="EMBL/GenBank/DDBJ databases">
        <title>The complete genome of Selenomonas sputigena DSM 20758.</title>
        <authorList>
            <consortium name="US DOE Joint Genome Institute (JGI-PGF)"/>
            <person name="Lucas S."/>
            <person name="Copeland A."/>
            <person name="Lapidus A."/>
            <person name="Bruce D."/>
            <person name="Goodwin L."/>
            <person name="Pitluck S."/>
            <person name="Peters L."/>
            <person name="Kyrpides N."/>
            <person name="Mavromatis K."/>
            <person name="Ivanova N."/>
            <person name="Ovchinnikova G."/>
            <person name="Teshima H."/>
            <person name="Detter J.C."/>
            <person name="Tapia R."/>
            <person name="Han C."/>
            <person name="Land M."/>
            <person name="Hauser L."/>
            <person name="Markowitz V."/>
            <person name="Cheng J.-F."/>
            <person name="Hugenholtz P."/>
            <person name="Woyke T."/>
            <person name="Wu D."/>
            <person name="Gronow S."/>
            <person name="Wellnitz S."/>
            <person name="Schneider S."/>
            <person name="Klenk H.-P."/>
            <person name="Eisen J.A."/>
        </authorList>
    </citation>
    <scope>NUCLEOTIDE SEQUENCE [LARGE SCALE GENOMIC DNA]</scope>
    <source>
        <strain evidence="3">ATCC 35185</strain>
        <strain evidence="6">ATCC 35185 / DSM 20758 / VPI D19B-28</strain>
    </source>
</reference>
<evidence type="ECO:0000313" key="5">
    <source>
        <dbReference type="Proteomes" id="UP000003505"/>
    </source>
</evidence>
<dbReference type="PANTHER" id="PTHR30160:SF1">
    <property type="entry name" value="LIPOPOLYSACCHARIDE 1,2-N-ACETYLGLUCOSAMINETRANSFERASE-RELATED"/>
    <property type="match status" value="1"/>
</dbReference>
<gene>
    <name evidence="3" type="ordered locus">Selsp_2181</name>
    <name evidence="4" type="ORF">SELSPUOL_01994</name>
</gene>
<proteinExistence type="predicted"/>
<dbReference type="PANTHER" id="PTHR30160">
    <property type="entry name" value="TETRAACYLDISACCHARIDE 4'-KINASE-RELATED"/>
    <property type="match status" value="1"/>
</dbReference>
<dbReference type="Pfam" id="PF01075">
    <property type="entry name" value="Glyco_transf_9"/>
    <property type="match status" value="1"/>
</dbReference>
<dbReference type="Proteomes" id="UP000011124">
    <property type="component" value="Chromosome"/>
</dbReference>
<dbReference type="Gene3D" id="3.40.50.2000">
    <property type="entry name" value="Glycogen Phosphorylase B"/>
    <property type="match status" value="2"/>
</dbReference>
<dbReference type="GO" id="GO:0009244">
    <property type="term" value="P:lipopolysaccharide core region biosynthetic process"/>
    <property type="evidence" value="ECO:0007669"/>
    <property type="project" value="TreeGrafter"/>
</dbReference>
<protein>
    <submittedName>
        <fullName evidence="3">Glycosyl transferase family 9</fullName>
    </submittedName>
    <submittedName>
        <fullName evidence="4">Putative lipopolysaccharide heptosyltransferase II</fullName>
    </submittedName>
</protein>
<evidence type="ECO:0000313" key="6">
    <source>
        <dbReference type="Proteomes" id="UP000011124"/>
    </source>
</evidence>
<organism evidence="4 5">
    <name type="scientific">Selenomonas sputigena (strain ATCC 35185 / DSM 20758 / CCUG 44933 / VPI D19B-28)</name>
    <dbReference type="NCBI Taxonomy" id="546271"/>
    <lineage>
        <taxon>Bacteria</taxon>
        <taxon>Bacillati</taxon>
        <taxon>Bacillota</taxon>
        <taxon>Negativicutes</taxon>
        <taxon>Selenomonadales</taxon>
        <taxon>Selenomonadaceae</taxon>
        <taxon>Selenomonas</taxon>
    </lineage>
</organism>
<dbReference type="EMBL" id="CP002637">
    <property type="protein sequence ID" value="AEC01127.1"/>
    <property type="molecule type" value="Genomic_DNA"/>
</dbReference>
<dbReference type="InterPro" id="IPR002201">
    <property type="entry name" value="Glyco_trans_9"/>
</dbReference>
<keyword evidence="6" id="KW-1185">Reference proteome</keyword>
<dbReference type="SUPFAM" id="SSF53756">
    <property type="entry name" value="UDP-Glycosyltransferase/glycogen phosphorylase"/>
    <property type="match status" value="1"/>
</dbReference>
<keyword evidence="1" id="KW-0328">Glycosyltransferase</keyword>
<dbReference type="KEGG" id="ssg:Selsp_2181"/>